<dbReference type="GO" id="GO:0004553">
    <property type="term" value="F:hydrolase activity, hydrolyzing O-glycosyl compounds"/>
    <property type="evidence" value="ECO:0007669"/>
    <property type="project" value="InterPro"/>
</dbReference>
<gene>
    <name evidence="2" type="ORF">L21SP3_01670</name>
</gene>
<dbReference type="GO" id="GO:0000272">
    <property type="term" value="P:polysaccharide catabolic process"/>
    <property type="evidence" value="ECO:0007669"/>
    <property type="project" value="InterPro"/>
</dbReference>
<feature type="chain" id="PRO_5012885257" evidence="1">
    <location>
        <begin position="21"/>
        <end position="317"/>
    </location>
</feature>
<name>A0A1Q2HR91_9BACT</name>
<dbReference type="Pfam" id="PF00404">
    <property type="entry name" value="Dockerin_1"/>
    <property type="match status" value="1"/>
</dbReference>
<dbReference type="KEGG" id="pbu:L21SP3_01670"/>
<dbReference type="InterPro" id="IPR002105">
    <property type="entry name" value="Dockerin_1_rpt"/>
</dbReference>
<dbReference type="Proteomes" id="UP000188273">
    <property type="component" value="Chromosome"/>
</dbReference>
<keyword evidence="3" id="KW-1185">Reference proteome</keyword>
<dbReference type="RefSeq" id="WP_077540541.1">
    <property type="nucleotide sequence ID" value="NZ_CP019633.1"/>
</dbReference>
<protein>
    <submittedName>
        <fullName evidence="2">Uncharacterized protein</fullName>
    </submittedName>
</protein>
<dbReference type="Gene3D" id="1.10.1330.10">
    <property type="entry name" value="Dockerin domain"/>
    <property type="match status" value="1"/>
</dbReference>
<reference evidence="3" key="1">
    <citation type="submission" date="2017-02" db="EMBL/GenBank/DDBJ databases">
        <title>Comparative genomics and description of representatives of a novel lineage of planctomycetes thriving in anoxic sediments.</title>
        <authorList>
            <person name="Spring S."/>
            <person name="Bunk B."/>
            <person name="Sproer C."/>
            <person name="Klenk H.-P."/>
        </authorList>
    </citation>
    <scope>NUCLEOTIDE SEQUENCE [LARGE SCALE GENOMIC DNA]</scope>
    <source>
        <strain evidence="3">L21-RPul-D3</strain>
    </source>
</reference>
<evidence type="ECO:0000256" key="1">
    <source>
        <dbReference type="SAM" id="SignalP"/>
    </source>
</evidence>
<dbReference type="OrthoDB" id="298248at2"/>
<feature type="signal peptide" evidence="1">
    <location>
        <begin position="1"/>
        <end position="20"/>
    </location>
</feature>
<evidence type="ECO:0000313" key="3">
    <source>
        <dbReference type="Proteomes" id="UP000188273"/>
    </source>
</evidence>
<keyword evidence="1" id="KW-0732">Signal</keyword>
<proteinExistence type="predicted"/>
<sequence precursor="true">MKNKYYILLAILAFSQAVQARYIEGINWADEVVSHTDKIQSWADGYCGGPGAHFMDPNTPATTWWVLGPSDADGNGDMYAHDFALGDRDYVAGWRTGSLLHANQEIIVQFHAGIKDIEGADLVIRLFCGPIAKASVWASTDGNDFTQIGTIEGHLNQIPGIGGELYDAYFDFDGLFTADVHFIRVFREVTEPQSGMFFDSFSTAYIDLPGDCNEVGLFGWSLAGDINKDCYVNLKDFAMLANQWQKCNDPNDPDFDASLFDDPNSIPSTCHGVWQAGMGLAADINQDCKVDILDLATMIENYLCCNNPEDLNCIVNW</sequence>
<dbReference type="STRING" id="1940790.L21SP3_01670"/>
<dbReference type="EMBL" id="CP019633">
    <property type="protein sequence ID" value="AQQ09851.1"/>
    <property type="molecule type" value="Genomic_DNA"/>
</dbReference>
<dbReference type="AlphaFoldDB" id="A0A1Q2HR91"/>
<dbReference type="InterPro" id="IPR036439">
    <property type="entry name" value="Dockerin_dom_sf"/>
</dbReference>
<accession>A0A1Q2HR91</accession>
<evidence type="ECO:0000313" key="2">
    <source>
        <dbReference type="EMBL" id="AQQ09851.1"/>
    </source>
</evidence>
<organism evidence="2 3">
    <name type="scientific">Sedimentisphaera cyanobacteriorum</name>
    <dbReference type="NCBI Taxonomy" id="1940790"/>
    <lineage>
        <taxon>Bacteria</taxon>
        <taxon>Pseudomonadati</taxon>
        <taxon>Planctomycetota</taxon>
        <taxon>Phycisphaerae</taxon>
        <taxon>Sedimentisphaerales</taxon>
        <taxon>Sedimentisphaeraceae</taxon>
        <taxon>Sedimentisphaera</taxon>
    </lineage>
</organism>